<dbReference type="AlphaFoldDB" id="A0A167JZD2"/>
<organism evidence="1 2">
    <name type="scientific">Phycomyces blakesleeanus (strain ATCC 8743b / DSM 1359 / FGSC 10004 / NBRC 33097 / NRRL 1555)</name>
    <dbReference type="NCBI Taxonomy" id="763407"/>
    <lineage>
        <taxon>Eukaryota</taxon>
        <taxon>Fungi</taxon>
        <taxon>Fungi incertae sedis</taxon>
        <taxon>Mucoromycota</taxon>
        <taxon>Mucoromycotina</taxon>
        <taxon>Mucoromycetes</taxon>
        <taxon>Mucorales</taxon>
        <taxon>Phycomycetaceae</taxon>
        <taxon>Phycomyces</taxon>
    </lineage>
</organism>
<dbReference type="Proteomes" id="UP000077315">
    <property type="component" value="Unassembled WGS sequence"/>
</dbReference>
<name>A0A167JZD2_PHYB8</name>
<proteinExistence type="predicted"/>
<evidence type="ECO:0000313" key="1">
    <source>
        <dbReference type="EMBL" id="OAD66969.1"/>
    </source>
</evidence>
<dbReference type="OrthoDB" id="2379842at2759"/>
<accession>A0A167JZD2</accession>
<gene>
    <name evidence="1" type="ORF">PHYBLDRAFT_151909</name>
</gene>
<dbReference type="EMBL" id="KV441026">
    <property type="protein sequence ID" value="OAD66969.1"/>
    <property type="molecule type" value="Genomic_DNA"/>
</dbReference>
<dbReference type="InParanoid" id="A0A167JZD2"/>
<evidence type="ECO:0000313" key="2">
    <source>
        <dbReference type="Proteomes" id="UP000077315"/>
    </source>
</evidence>
<dbReference type="GeneID" id="28993689"/>
<dbReference type="VEuPathDB" id="FungiDB:PHYBLDRAFT_151909"/>
<reference evidence="2" key="1">
    <citation type="submission" date="2015-06" db="EMBL/GenBank/DDBJ databases">
        <title>Expansion of signal transduction pathways in fungi by whole-genome duplication.</title>
        <authorList>
            <consortium name="DOE Joint Genome Institute"/>
            <person name="Corrochano L.M."/>
            <person name="Kuo A."/>
            <person name="Marcet-Houben M."/>
            <person name="Polaino S."/>
            <person name="Salamov A."/>
            <person name="Villalobos J.M."/>
            <person name="Alvarez M.I."/>
            <person name="Avalos J."/>
            <person name="Benito E.P."/>
            <person name="Benoit I."/>
            <person name="Burger G."/>
            <person name="Camino L.P."/>
            <person name="Canovas D."/>
            <person name="Cerda-Olmedo E."/>
            <person name="Cheng J.-F."/>
            <person name="Dominguez A."/>
            <person name="Elias M."/>
            <person name="Eslava A.P."/>
            <person name="Glaser F."/>
            <person name="Grimwood J."/>
            <person name="Gutierrez G."/>
            <person name="Heitman J."/>
            <person name="Henrissat B."/>
            <person name="Iturriaga E.A."/>
            <person name="Lang B.F."/>
            <person name="Lavin J.L."/>
            <person name="Lee S."/>
            <person name="Li W."/>
            <person name="Lindquist E."/>
            <person name="Lopez-Garcia S."/>
            <person name="Luque E.M."/>
            <person name="Marcos A.T."/>
            <person name="Martin J."/>
            <person name="McCluskey K."/>
            <person name="Medina H.R."/>
            <person name="Miralles-Duran A."/>
            <person name="Miyazaki A."/>
            <person name="Munoz-Torres E."/>
            <person name="Oguiza J.A."/>
            <person name="Ohm R."/>
            <person name="Olmedo M."/>
            <person name="Orejas M."/>
            <person name="Ortiz-Castellanos L."/>
            <person name="Pisabarro A.G."/>
            <person name="Rodriguez-Romero J."/>
            <person name="Ruiz-Herrera J."/>
            <person name="Ruiz-Vazquez R."/>
            <person name="Sanz C."/>
            <person name="Schackwitz W."/>
            <person name="Schmutz J."/>
            <person name="Shahriari M."/>
            <person name="Shelest E."/>
            <person name="Silva-Franco F."/>
            <person name="Soanes D."/>
            <person name="Syed K."/>
            <person name="Tagua V.G."/>
            <person name="Talbot N.J."/>
            <person name="Thon M."/>
            <person name="De vries R.P."/>
            <person name="Wiebenga A."/>
            <person name="Yadav J.S."/>
            <person name="Braun E.L."/>
            <person name="Baker S."/>
            <person name="Garre V."/>
            <person name="Horwitz B."/>
            <person name="Torres-Martinez S."/>
            <person name="Idnurm A."/>
            <person name="Herrera-Estrella A."/>
            <person name="Gabaldon T."/>
            <person name="Grigoriev I.V."/>
        </authorList>
    </citation>
    <scope>NUCLEOTIDE SEQUENCE [LARGE SCALE GENOMIC DNA]</scope>
    <source>
        <strain evidence="2">NRRL 1555(-)</strain>
    </source>
</reference>
<sequence length="82" mass="9304">MEHGHMPASTNSLIISLQDKHSPLPQQHWFGTIDYPQLVANAYNRTVAIYWNTPRETGNCLFTSTTFSSQNVNQPETSIGRR</sequence>
<dbReference type="RefSeq" id="XP_018285009.1">
    <property type="nucleotide sequence ID" value="XM_018432783.1"/>
</dbReference>
<keyword evidence="2" id="KW-1185">Reference proteome</keyword>
<protein>
    <submittedName>
        <fullName evidence="1">Uncharacterized protein</fullName>
    </submittedName>
</protein>